<dbReference type="AlphaFoldDB" id="A0A0E4A2Q6"/>
<evidence type="ECO:0000313" key="9">
    <source>
        <dbReference type="Proteomes" id="UP000325576"/>
    </source>
</evidence>
<evidence type="ECO:0000313" key="7">
    <source>
        <dbReference type="EMBL" id="QIP37952.1"/>
    </source>
</evidence>
<dbReference type="EMBL" id="CP124545">
    <property type="protein sequence ID" value="WGV50290.1"/>
    <property type="molecule type" value="Genomic_DNA"/>
</dbReference>
<dbReference type="EMBL" id="CP050124">
    <property type="protein sequence ID" value="QIP37952.1"/>
    <property type="molecule type" value="Genomic_DNA"/>
</dbReference>
<dbReference type="Proteomes" id="UP000502345">
    <property type="component" value="Chromosome"/>
</dbReference>
<reference evidence="6 11" key="3">
    <citation type="submission" date="2020-12" db="EMBL/GenBank/DDBJ databases">
        <title>Draft genome sequence of furan degrading bacterial strain FUR100.</title>
        <authorList>
            <person name="Woiski C."/>
        </authorList>
    </citation>
    <scope>NUCLEOTIDE SEQUENCE [LARGE SCALE GENOMIC DNA]</scope>
    <source>
        <strain evidence="6 11">FUR100</strain>
    </source>
</reference>
<evidence type="ECO:0000313" key="8">
    <source>
        <dbReference type="EMBL" id="WGV50290.1"/>
    </source>
</evidence>
<dbReference type="Proteomes" id="UP000325576">
    <property type="component" value="Unassembled WGS sequence"/>
</dbReference>
<dbReference type="EMBL" id="MRBO01000073">
    <property type="protein sequence ID" value="KAB2587063.1"/>
    <property type="molecule type" value="Genomic_DNA"/>
</dbReference>
<reference evidence="7 10" key="2">
    <citation type="submission" date="2020-03" db="EMBL/GenBank/DDBJ databases">
        <title>Screen low temperature-resistant strains for efficient degradation of petroleum hydrocarbons under the low temperature.</title>
        <authorList>
            <person name="Wang Y."/>
            <person name="Chen J."/>
        </authorList>
    </citation>
    <scope>NUCLEOTIDE SEQUENCE [LARGE SCALE GENOMIC DNA]</scope>
    <source>
        <strain evidence="7 10">KB1</strain>
    </source>
</reference>
<dbReference type="Pfam" id="PF00392">
    <property type="entry name" value="GntR"/>
    <property type="match status" value="1"/>
</dbReference>
<name>A0A0E4A2Q6_RHOER</name>
<dbReference type="RefSeq" id="WP_007727006.1">
    <property type="nucleotide sequence ID" value="NZ_CP011295.1"/>
</dbReference>
<dbReference type="KEGG" id="reb:XU06_03250"/>
<keyword evidence="1" id="KW-0805">Transcription regulation</keyword>
<dbReference type="GO" id="GO:0003700">
    <property type="term" value="F:DNA-binding transcription factor activity"/>
    <property type="evidence" value="ECO:0007669"/>
    <property type="project" value="InterPro"/>
</dbReference>
<organism evidence="5 9">
    <name type="scientific">Rhodococcus erythropolis</name>
    <name type="common">Arthrobacter picolinophilus</name>
    <dbReference type="NCBI Taxonomy" id="1833"/>
    <lineage>
        <taxon>Bacteria</taxon>
        <taxon>Bacillati</taxon>
        <taxon>Actinomycetota</taxon>
        <taxon>Actinomycetes</taxon>
        <taxon>Mycobacteriales</taxon>
        <taxon>Nocardiaceae</taxon>
        <taxon>Rhodococcus</taxon>
        <taxon>Rhodococcus erythropolis group</taxon>
    </lineage>
</organism>
<dbReference type="InterPro" id="IPR000524">
    <property type="entry name" value="Tscrpt_reg_HTH_GntR"/>
</dbReference>
<sequence>MNSTSSPGSRSGLPGRLKRPRLYEQLAEHISNFIEAQGLSPGDRLPPERSLAAELGVSRASLAQALVALEIRGRVEIQHGNGAVIREAPTPDAGRSADSGVRLQDRTVDELTAAREAIMAGLARAAASNPNAALRVAMLTDDGTARNFAETWRCVRHLAGGGLLADLDDTIAKQADVPESSARLSARLDQLAHRIIDGDQSGAADAVAGILSETA</sequence>
<dbReference type="Proteomes" id="UP001230933">
    <property type="component" value="Chromosome"/>
</dbReference>
<evidence type="ECO:0000256" key="3">
    <source>
        <dbReference type="ARBA" id="ARBA00023163"/>
    </source>
</evidence>
<reference evidence="5 9" key="1">
    <citation type="journal article" date="2017" name="Poromechanics V (2013)">
        <title>Genomic Characterization of the Arsenic-Tolerant Actinobacterium, &lt;i&gt;Rhodococcus erythropolis&lt;/i&gt; S43.</title>
        <authorList>
            <person name="Retamal-Morales G."/>
            <person name="Mehnert M."/>
            <person name="Schwabe R."/>
            <person name="Tischler D."/>
            <person name="Schloemann M."/>
            <person name="Levican G.J."/>
        </authorList>
    </citation>
    <scope>NUCLEOTIDE SEQUENCE [LARGE SCALE GENOMIC DNA]</scope>
    <source>
        <strain evidence="5 9">S43</strain>
    </source>
</reference>
<keyword evidence="2" id="KW-0238">DNA-binding</keyword>
<dbReference type="SUPFAM" id="SSF46785">
    <property type="entry name" value="Winged helix' DNA-binding domain"/>
    <property type="match status" value="1"/>
</dbReference>
<feature type="domain" description="HTH gntR-type" evidence="4">
    <location>
        <begin position="20"/>
        <end position="88"/>
    </location>
</feature>
<dbReference type="CDD" id="cd07377">
    <property type="entry name" value="WHTH_GntR"/>
    <property type="match status" value="1"/>
</dbReference>
<dbReference type="InterPro" id="IPR036390">
    <property type="entry name" value="WH_DNA-bd_sf"/>
</dbReference>
<protein>
    <submittedName>
        <fullName evidence="6">FadR family transcriptional regulator</fullName>
    </submittedName>
    <submittedName>
        <fullName evidence="5">GntR family transcriptional regulator</fullName>
    </submittedName>
</protein>
<reference evidence="8" key="4">
    <citation type="submission" date="2023-08" db="EMBL/GenBank/DDBJ databases">
        <title>Isolation and Characterization of Rhodococcus erythropolis MGMM8.</title>
        <authorList>
            <person name="Diabankana R.G.C."/>
            <person name="Afordoanyi D.M."/>
            <person name="Validov S.Z."/>
        </authorList>
    </citation>
    <scope>NUCLEOTIDE SEQUENCE</scope>
    <source>
        <strain evidence="8">MGMM8</strain>
    </source>
</reference>
<proteinExistence type="predicted"/>
<dbReference type="STRING" id="1833.XU06_03250"/>
<dbReference type="SMART" id="SM00345">
    <property type="entry name" value="HTH_GNTR"/>
    <property type="match status" value="1"/>
</dbReference>
<dbReference type="PANTHER" id="PTHR43537">
    <property type="entry name" value="TRANSCRIPTIONAL REGULATOR, GNTR FAMILY"/>
    <property type="match status" value="1"/>
</dbReference>
<evidence type="ECO:0000313" key="11">
    <source>
        <dbReference type="Proteomes" id="UP000627573"/>
    </source>
</evidence>
<evidence type="ECO:0000256" key="1">
    <source>
        <dbReference type="ARBA" id="ARBA00023015"/>
    </source>
</evidence>
<evidence type="ECO:0000313" key="10">
    <source>
        <dbReference type="Proteomes" id="UP000502345"/>
    </source>
</evidence>
<dbReference type="InterPro" id="IPR036388">
    <property type="entry name" value="WH-like_DNA-bd_sf"/>
</dbReference>
<evidence type="ECO:0000256" key="2">
    <source>
        <dbReference type="ARBA" id="ARBA00023125"/>
    </source>
</evidence>
<dbReference type="PANTHER" id="PTHR43537:SF5">
    <property type="entry name" value="UXU OPERON TRANSCRIPTIONAL REGULATOR"/>
    <property type="match status" value="1"/>
</dbReference>
<dbReference type="OrthoDB" id="9784718at2"/>
<dbReference type="GO" id="GO:0003677">
    <property type="term" value="F:DNA binding"/>
    <property type="evidence" value="ECO:0007669"/>
    <property type="project" value="UniProtKB-KW"/>
</dbReference>
<dbReference type="PRINTS" id="PR00035">
    <property type="entry name" value="HTHGNTR"/>
</dbReference>
<dbReference type="Proteomes" id="UP000627573">
    <property type="component" value="Unassembled WGS sequence"/>
</dbReference>
<keyword evidence="3" id="KW-0804">Transcription</keyword>
<dbReference type="PROSITE" id="PS50949">
    <property type="entry name" value="HTH_GNTR"/>
    <property type="match status" value="1"/>
</dbReference>
<dbReference type="Gene3D" id="1.10.10.10">
    <property type="entry name" value="Winged helix-like DNA-binding domain superfamily/Winged helix DNA-binding domain"/>
    <property type="match status" value="1"/>
</dbReference>
<keyword evidence="11" id="KW-1185">Reference proteome</keyword>
<accession>A0A0E4A2Q6</accession>
<gene>
    <name evidence="5" type="ORF">BS297_02045</name>
    <name evidence="7" type="ORF">G9444_0708</name>
    <name evidence="6" type="ORF">I3517_29280</name>
    <name evidence="8" type="ORF">QIE55_03410</name>
</gene>
<dbReference type="EMBL" id="JAECSB010000095">
    <property type="protein sequence ID" value="MBH5146702.1"/>
    <property type="molecule type" value="Genomic_DNA"/>
</dbReference>
<evidence type="ECO:0000313" key="6">
    <source>
        <dbReference type="EMBL" id="MBH5146702.1"/>
    </source>
</evidence>
<evidence type="ECO:0000259" key="4">
    <source>
        <dbReference type="PROSITE" id="PS50949"/>
    </source>
</evidence>
<evidence type="ECO:0000313" key="5">
    <source>
        <dbReference type="EMBL" id="KAB2587063.1"/>
    </source>
</evidence>